<evidence type="ECO:0000256" key="7">
    <source>
        <dbReference type="HAMAP-Rule" id="MF_01147"/>
    </source>
</evidence>
<feature type="transmembrane region" description="Helical" evidence="7">
    <location>
        <begin position="25"/>
        <end position="45"/>
    </location>
</feature>
<comment type="catalytic activity">
    <reaction evidence="7">
        <text>L-cysteinyl-[prolipoprotein] + a 1,2-diacyl-sn-glycero-3-phospho-(1'-sn-glycerol) = an S-1,2-diacyl-sn-glyceryl-L-cysteinyl-[prolipoprotein] + sn-glycerol 1-phosphate + H(+)</text>
        <dbReference type="Rhea" id="RHEA:56712"/>
        <dbReference type="Rhea" id="RHEA-COMP:14679"/>
        <dbReference type="Rhea" id="RHEA-COMP:14680"/>
        <dbReference type="ChEBI" id="CHEBI:15378"/>
        <dbReference type="ChEBI" id="CHEBI:29950"/>
        <dbReference type="ChEBI" id="CHEBI:57685"/>
        <dbReference type="ChEBI" id="CHEBI:64716"/>
        <dbReference type="ChEBI" id="CHEBI:140658"/>
        <dbReference type="EC" id="2.5.1.145"/>
    </reaction>
</comment>
<dbReference type="GO" id="GO:0005886">
    <property type="term" value="C:plasma membrane"/>
    <property type="evidence" value="ECO:0007669"/>
    <property type="project" value="UniProtKB-SubCell"/>
</dbReference>
<dbReference type="UniPathway" id="UPA00664"/>
<dbReference type="AlphaFoldDB" id="A0A5B8XER4"/>
<comment type="function">
    <text evidence="7">Catalyzes the transfer of the diacylglyceryl group from phosphatidylglycerol to the sulfhydryl group of the N-terminal cysteine of a prolipoprotein, the first step in the formation of mature lipoproteins.</text>
</comment>
<reference evidence="8 9" key="1">
    <citation type="journal article" date="2019" name="ISME J.">
        <title>Deianiraea, an extracellular bacterium associated with the ciliate Paramecium, suggests an alternative scenario for the evolution of Rickettsiales.</title>
        <authorList>
            <person name="Castelli M."/>
            <person name="Sabaneyeva E."/>
            <person name="Lanzoni O."/>
            <person name="Lebedeva N."/>
            <person name="Floriano A.M."/>
            <person name="Gaiarsa S."/>
            <person name="Benken K."/>
            <person name="Modeo L."/>
            <person name="Bandi C."/>
            <person name="Potekhin A."/>
            <person name="Sassera D."/>
            <person name="Petroni G."/>
        </authorList>
    </citation>
    <scope>NUCLEOTIDE SEQUENCE [LARGE SCALE GENOMIC DNA]</scope>
    <source>
        <strain evidence="8">CyL4-1</strain>
    </source>
</reference>
<sequence>MIIVNGLKIYSDIDPVLISFGSIKIHYYSFAYIFGLLIIPYYVNRDYLKSKELTDKFSTYIVLCVILCARLFYVLFYNFSYYINNSLLDIFKTWEGGMSFHGGLIGFILGVYLFSKKYDKRFFAITDICAVITPLCLGIGRIMNFINGELYGRPTDQTWGVMFSTDNTMLLRHPSQLYQSFFEGFILFFIMLYLKKQTNLGKKEGYLSLIFVSLYAIFRFFIEFFRNPDEQLGLFFNLLTMGQVLCIAMILFISSYLTFTKIIKKT</sequence>
<comment type="similarity">
    <text evidence="1 7">Belongs to the Lgt family.</text>
</comment>
<evidence type="ECO:0000256" key="1">
    <source>
        <dbReference type="ARBA" id="ARBA00007150"/>
    </source>
</evidence>
<dbReference type="GO" id="GO:0008961">
    <property type="term" value="F:phosphatidylglycerol-prolipoprotein diacylglyceryl transferase activity"/>
    <property type="evidence" value="ECO:0007669"/>
    <property type="project" value="UniProtKB-UniRule"/>
</dbReference>
<dbReference type="PANTHER" id="PTHR30589">
    <property type="entry name" value="PROLIPOPROTEIN DIACYLGLYCERYL TRANSFERASE"/>
    <property type="match status" value="1"/>
</dbReference>
<dbReference type="RefSeq" id="WP_146821089.1">
    <property type="nucleotide sequence ID" value="NZ_CP029077.1"/>
</dbReference>
<evidence type="ECO:0000313" key="9">
    <source>
        <dbReference type="Proteomes" id="UP000321934"/>
    </source>
</evidence>
<feature type="transmembrane region" description="Helical" evidence="7">
    <location>
        <begin position="122"/>
        <end position="143"/>
    </location>
</feature>
<keyword evidence="9" id="KW-1185">Reference proteome</keyword>
<comment type="subcellular location">
    <subcellularLocation>
        <location evidence="7">Cell membrane</location>
        <topology evidence="7">Multi-pass membrane protein</topology>
    </subcellularLocation>
</comment>
<gene>
    <name evidence="7" type="primary">lgt</name>
    <name evidence="8" type="ORF">Deia_00967</name>
</gene>
<keyword evidence="2 7" id="KW-1003">Cell membrane</keyword>
<feature type="binding site" evidence="7">
    <location>
        <position position="141"/>
    </location>
    <ligand>
        <name>a 1,2-diacyl-sn-glycero-3-phospho-(1'-sn-glycerol)</name>
        <dbReference type="ChEBI" id="CHEBI:64716"/>
    </ligand>
</feature>
<evidence type="ECO:0000313" key="8">
    <source>
        <dbReference type="EMBL" id="QED23753.1"/>
    </source>
</evidence>
<dbReference type="EC" id="2.5.1.145" evidence="7"/>
<comment type="pathway">
    <text evidence="7">Protein modification; lipoprotein biosynthesis (diacylglyceryl transfer).</text>
</comment>
<dbReference type="GO" id="GO:0042158">
    <property type="term" value="P:lipoprotein biosynthetic process"/>
    <property type="evidence" value="ECO:0007669"/>
    <property type="project" value="UniProtKB-UniRule"/>
</dbReference>
<name>A0A5B8XER4_9RICK</name>
<keyword evidence="4 7" id="KW-0812">Transmembrane</keyword>
<dbReference type="InterPro" id="IPR001640">
    <property type="entry name" value="Lgt"/>
</dbReference>
<dbReference type="EMBL" id="CP029077">
    <property type="protein sequence ID" value="QED23753.1"/>
    <property type="molecule type" value="Genomic_DNA"/>
</dbReference>
<evidence type="ECO:0000256" key="4">
    <source>
        <dbReference type="ARBA" id="ARBA00022692"/>
    </source>
</evidence>
<feature type="transmembrane region" description="Helical" evidence="7">
    <location>
        <begin position="177"/>
        <end position="194"/>
    </location>
</feature>
<organism evidence="8 9">
    <name type="scientific">Candidatus Deianiraea vastatrix</name>
    <dbReference type="NCBI Taxonomy" id="2163644"/>
    <lineage>
        <taxon>Bacteria</taxon>
        <taxon>Pseudomonadati</taxon>
        <taxon>Pseudomonadota</taxon>
        <taxon>Alphaproteobacteria</taxon>
        <taxon>Rickettsiales</taxon>
        <taxon>Candidatus Deianiraeaceae</taxon>
        <taxon>Candidatus Deianiraea</taxon>
    </lineage>
</organism>
<dbReference type="OrthoDB" id="871140at2"/>
<keyword evidence="5 7" id="KW-1133">Transmembrane helix</keyword>
<dbReference type="PANTHER" id="PTHR30589:SF0">
    <property type="entry name" value="PHOSPHATIDYLGLYCEROL--PROLIPOPROTEIN DIACYLGLYCERYL TRANSFERASE"/>
    <property type="match status" value="1"/>
</dbReference>
<feature type="transmembrane region" description="Helical" evidence="7">
    <location>
        <begin position="234"/>
        <end position="259"/>
    </location>
</feature>
<evidence type="ECO:0000256" key="5">
    <source>
        <dbReference type="ARBA" id="ARBA00022989"/>
    </source>
</evidence>
<feature type="transmembrane region" description="Helical" evidence="7">
    <location>
        <begin position="206"/>
        <end position="222"/>
    </location>
</feature>
<keyword evidence="3 7" id="KW-0808">Transferase</keyword>
<feature type="transmembrane region" description="Helical" evidence="7">
    <location>
        <begin position="57"/>
        <end position="76"/>
    </location>
</feature>
<protein>
    <recommendedName>
        <fullName evidence="7">Phosphatidylglycerol--prolipoprotein diacylglyceryl transferase</fullName>
        <ecNumber evidence="7">2.5.1.145</ecNumber>
    </recommendedName>
</protein>
<dbReference type="Pfam" id="PF01790">
    <property type="entry name" value="LGT"/>
    <property type="match status" value="1"/>
</dbReference>
<keyword evidence="6 7" id="KW-0472">Membrane</keyword>
<dbReference type="HAMAP" id="MF_01147">
    <property type="entry name" value="Lgt"/>
    <property type="match status" value="1"/>
</dbReference>
<evidence type="ECO:0000256" key="6">
    <source>
        <dbReference type="ARBA" id="ARBA00023136"/>
    </source>
</evidence>
<evidence type="ECO:0000256" key="3">
    <source>
        <dbReference type="ARBA" id="ARBA00022679"/>
    </source>
</evidence>
<keyword evidence="8" id="KW-0449">Lipoprotein</keyword>
<dbReference type="NCBIfam" id="TIGR00544">
    <property type="entry name" value="lgt"/>
    <property type="match status" value="1"/>
</dbReference>
<feature type="transmembrane region" description="Helical" evidence="7">
    <location>
        <begin position="96"/>
        <end position="115"/>
    </location>
</feature>
<accession>A0A5B8XER4</accession>
<evidence type="ECO:0000256" key="2">
    <source>
        <dbReference type="ARBA" id="ARBA00022475"/>
    </source>
</evidence>
<proteinExistence type="inferred from homology"/>
<dbReference type="Proteomes" id="UP000321934">
    <property type="component" value="Chromosome"/>
</dbReference>